<dbReference type="EMBL" id="JBJQOH010000002">
    <property type="protein sequence ID" value="KAL3697629.1"/>
    <property type="molecule type" value="Genomic_DNA"/>
</dbReference>
<evidence type="ECO:0000313" key="2">
    <source>
        <dbReference type="Proteomes" id="UP001633002"/>
    </source>
</evidence>
<organism evidence="1 2">
    <name type="scientific">Riccia sorocarpa</name>
    <dbReference type="NCBI Taxonomy" id="122646"/>
    <lineage>
        <taxon>Eukaryota</taxon>
        <taxon>Viridiplantae</taxon>
        <taxon>Streptophyta</taxon>
        <taxon>Embryophyta</taxon>
        <taxon>Marchantiophyta</taxon>
        <taxon>Marchantiopsida</taxon>
        <taxon>Marchantiidae</taxon>
        <taxon>Marchantiales</taxon>
        <taxon>Ricciaceae</taxon>
        <taxon>Riccia</taxon>
    </lineage>
</organism>
<proteinExistence type="predicted"/>
<reference evidence="1 2" key="1">
    <citation type="submission" date="2024-09" db="EMBL/GenBank/DDBJ databases">
        <title>Chromosome-scale assembly of Riccia sorocarpa.</title>
        <authorList>
            <person name="Paukszto L."/>
        </authorList>
    </citation>
    <scope>NUCLEOTIDE SEQUENCE [LARGE SCALE GENOMIC DNA]</scope>
    <source>
        <strain evidence="1">LP-2024</strain>
        <tissue evidence="1">Aerial parts of the thallus</tissue>
    </source>
</reference>
<evidence type="ECO:0000313" key="1">
    <source>
        <dbReference type="EMBL" id="KAL3697629.1"/>
    </source>
</evidence>
<comment type="caution">
    <text evidence="1">The sequence shown here is derived from an EMBL/GenBank/DDBJ whole genome shotgun (WGS) entry which is preliminary data.</text>
</comment>
<name>A0ABD3I3J1_9MARC</name>
<sequence>MEHKNLKVVSRNLNGASDTDRGDTVEYARLDRIHMSEGADWIESKENLHHDGWSGLSDRSGYFILKLKKDQQAVRKWRTYFKCPIEEVKQEGVLQELEKVWKDNPASLTDPRIRRELGWATIKKILQRRRRESKEKDHTHETITEKLAKARTVLAMEDTAANRL</sequence>
<protein>
    <submittedName>
        <fullName evidence="1">Uncharacterized protein</fullName>
    </submittedName>
</protein>
<gene>
    <name evidence="1" type="ORF">R1sor_011705</name>
</gene>
<accession>A0ABD3I3J1</accession>
<dbReference type="Proteomes" id="UP001633002">
    <property type="component" value="Unassembled WGS sequence"/>
</dbReference>
<dbReference type="AlphaFoldDB" id="A0ABD3I3J1"/>
<keyword evidence="2" id="KW-1185">Reference proteome</keyword>